<gene>
    <name evidence="2" type="ORF">PSU4_24020</name>
</gene>
<dbReference type="OrthoDB" id="4628611at2"/>
<keyword evidence="1" id="KW-0812">Transmembrane</keyword>
<keyword evidence="1" id="KW-0472">Membrane</keyword>
<evidence type="ECO:0000313" key="2">
    <source>
        <dbReference type="EMBL" id="GEL23448.1"/>
    </source>
</evidence>
<keyword evidence="1" id="KW-1133">Transmembrane helix</keyword>
<evidence type="ECO:0000256" key="1">
    <source>
        <dbReference type="SAM" id="Phobius"/>
    </source>
</evidence>
<dbReference type="RefSeq" id="WP_147106566.1">
    <property type="nucleotide sequence ID" value="NZ_BJVJ01000019.1"/>
</dbReference>
<feature type="transmembrane region" description="Helical" evidence="1">
    <location>
        <begin position="93"/>
        <end position="113"/>
    </location>
</feature>
<evidence type="ECO:0000313" key="3">
    <source>
        <dbReference type="Proteomes" id="UP000321685"/>
    </source>
</evidence>
<reference evidence="2 3" key="1">
    <citation type="submission" date="2019-07" db="EMBL/GenBank/DDBJ databases">
        <title>Whole genome shotgun sequence of Pseudonocardia sulfidoxydans NBRC 16205.</title>
        <authorList>
            <person name="Hosoyama A."/>
            <person name="Uohara A."/>
            <person name="Ohji S."/>
            <person name="Ichikawa N."/>
        </authorList>
    </citation>
    <scope>NUCLEOTIDE SEQUENCE [LARGE SCALE GENOMIC DNA]</scope>
    <source>
        <strain evidence="2 3">NBRC 16205</strain>
    </source>
</reference>
<comment type="caution">
    <text evidence="2">The sequence shown here is derived from an EMBL/GenBank/DDBJ whole genome shotgun (WGS) entry which is preliminary data.</text>
</comment>
<feature type="transmembrane region" description="Helical" evidence="1">
    <location>
        <begin position="15"/>
        <end position="36"/>
    </location>
</feature>
<accession>A0A511DK87</accession>
<name>A0A511DK87_9PSEU</name>
<keyword evidence="3" id="KW-1185">Reference proteome</keyword>
<sequence length="139" mass="15329">MAEYQPPEQGRRGQLVDAATILVLLFATLFVTTFLVQDTASGGDAAAAERPVAEMPVNPTEREQYQALIDSGTTDLATVNAAIDAHTDREDKYAINVWALLGTAALLAIYLAFVYRTSFREYREVIEERFGPSEREPTS</sequence>
<dbReference type="Proteomes" id="UP000321685">
    <property type="component" value="Unassembled WGS sequence"/>
</dbReference>
<dbReference type="EMBL" id="BJVJ01000019">
    <property type="protein sequence ID" value="GEL23448.1"/>
    <property type="molecule type" value="Genomic_DNA"/>
</dbReference>
<protein>
    <submittedName>
        <fullName evidence="2">Uncharacterized protein</fullName>
    </submittedName>
</protein>
<dbReference type="AlphaFoldDB" id="A0A511DK87"/>
<organism evidence="2 3">
    <name type="scientific">Pseudonocardia sulfidoxydans NBRC 16205</name>
    <dbReference type="NCBI Taxonomy" id="1223511"/>
    <lineage>
        <taxon>Bacteria</taxon>
        <taxon>Bacillati</taxon>
        <taxon>Actinomycetota</taxon>
        <taxon>Actinomycetes</taxon>
        <taxon>Pseudonocardiales</taxon>
        <taxon>Pseudonocardiaceae</taxon>
        <taxon>Pseudonocardia</taxon>
    </lineage>
</organism>
<proteinExistence type="predicted"/>